<sequence>MLERPGESPKRTGGSELSWERDEDTIVRLIPDPAANKQRQREPQTEASEQRTRRSSPIPLISQSFGSRGNMTPFRLPMIPCK</sequence>
<evidence type="ECO:0000313" key="2">
    <source>
        <dbReference type="EMBL" id="OCT75230.1"/>
    </source>
</evidence>
<protein>
    <submittedName>
        <fullName evidence="2">Uncharacterized protein</fullName>
    </submittedName>
</protein>
<organism evidence="2 3">
    <name type="scientific">Xenopus laevis</name>
    <name type="common">African clawed frog</name>
    <dbReference type="NCBI Taxonomy" id="8355"/>
    <lineage>
        <taxon>Eukaryota</taxon>
        <taxon>Metazoa</taxon>
        <taxon>Chordata</taxon>
        <taxon>Craniata</taxon>
        <taxon>Vertebrata</taxon>
        <taxon>Euteleostomi</taxon>
        <taxon>Amphibia</taxon>
        <taxon>Batrachia</taxon>
        <taxon>Anura</taxon>
        <taxon>Pipoidea</taxon>
        <taxon>Pipidae</taxon>
        <taxon>Xenopodinae</taxon>
        <taxon>Xenopus</taxon>
        <taxon>Xenopus</taxon>
    </lineage>
</organism>
<feature type="region of interest" description="Disordered" evidence="1">
    <location>
        <begin position="1"/>
        <end position="82"/>
    </location>
</feature>
<dbReference type="Proteomes" id="UP000694892">
    <property type="component" value="Chromosome 6L"/>
</dbReference>
<proteinExistence type="predicted"/>
<gene>
    <name evidence="2" type="ORF">XELAEV_18030407mg</name>
</gene>
<dbReference type="EMBL" id="CM004476">
    <property type="protein sequence ID" value="OCT75230.1"/>
    <property type="molecule type" value="Genomic_DNA"/>
</dbReference>
<evidence type="ECO:0000313" key="3">
    <source>
        <dbReference type="Proteomes" id="UP000694892"/>
    </source>
</evidence>
<feature type="compositionally biased region" description="Basic and acidic residues" evidence="1">
    <location>
        <begin position="1"/>
        <end position="10"/>
    </location>
</feature>
<name>A0A974HEP9_XENLA</name>
<reference evidence="3" key="1">
    <citation type="journal article" date="2016" name="Nature">
        <title>Genome evolution in the allotetraploid frog Xenopus laevis.</title>
        <authorList>
            <person name="Session A.M."/>
            <person name="Uno Y."/>
            <person name="Kwon T."/>
            <person name="Chapman J.A."/>
            <person name="Toyoda A."/>
            <person name="Takahashi S."/>
            <person name="Fukui A."/>
            <person name="Hikosaka A."/>
            <person name="Suzuki A."/>
            <person name="Kondo M."/>
            <person name="van Heeringen S.J."/>
            <person name="Quigley I."/>
            <person name="Heinz S."/>
            <person name="Ogino H."/>
            <person name="Ochi H."/>
            <person name="Hellsten U."/>
            <person name="Lyons J.B."/>
            <person name="Simakov O."/>
            <person name="Putnam N."/>
            <person name="Stites J."/>
            <person name="Kuroki Y."/>
            <person name="Tanaka T."/>
            <person name="Michiue T."/>
            <person name="Watanabe M."/>
            <person name="Bogdanovic O."/>
            <person name="Lister R."/>
            <person name="Georgiou G."/>
            <person name="Paranjpe S.S."/>
            <person name="van Kruijsbergen I."/>
            <person name="Shu S."/>
            <person name="Carlson J."/>
            <person name="Kinoshita T."/>
            <person name="Ohta Y."/>
            <person name="Mawaribuchi S."/>
            <person name="Jenkins J."/>
            <person name="Grimwood J."/>
            <person name="Schmutz J."/>
            <person name="Mitros T."/>
            <person name="Mozaffari S.V."/>
            <person name="Suzuki Y."/>
            <person name="Haramoto Y."/>
            <person name="Yamamoto T.S."/>
            <person name="Takagi C."/>
            <person name="Heald R."/>
            <person name="Miller K."/>
            <person name="Haudenschild C."/>
            <person name="Kitzman J."/>
            <person name="Nakayama T."/>
            <person name="Izutsu Y."/>
            <person name="Robert J."/>
            <person name="Fortriede J."/>
            <person name="Burns K."/>
            <person name="Lotay V."/>
            <person name="Karimi K."/>
            <person name="Yasuoka Y."/>
            <person name="Dichmann D.S."/>
            <person name="Flajnik M.F."/>
            <person name="Houston D.W."/>
            <person name="Shendure J."/>
            <person name="DuPasquier L."/>
            <person name="Vize P.D."/>
            <person name="Zorn A.M."/>
            <person name="Ito M."/>
            <person name="Marcotte E.M."/>
            <person name="Wallingford J.B."/>
            <person name="Ito Y."/>
            <person name="Asashima M."/>
            <person name="Ueno N."/>
            <person name="Matsuda Y."/>
            <person name="Veenstra G.J."/>
            <person name="Fujiyama A."/>
            <person name="Harland R.M."/>
            <person name="Taira M."/>
            <person name="Rokhsar D.S."/>
        </authorList>
    </citation>
    <scope>NUCLEOTIDE SEQUENCE [LARGE SCALE GENOMIC DNA]</scope>
    <source>
        <strain evidence="3">J</strain>
    </source>
</reference>
<feature type="compositionally biased region" description="Basic and acidic residues" evidence="1">
    <location>
        <begin position="39"/>
        <end position="52"/>
    </location>
</feature>
<accession>A0A974HEP9</accession>
<evidence type="ECO:0000256" key="1">
    <source>
        <dbReference type="SAM" id="MobiDB-lite"/>
    </source>
</evidence>
<dbReference type="AlphaFoldDB" id="A0A974HEP9"/>
<feature type="compositionally biased region" description="Polar residues" evidence="1">
    <location>
        <begin position="61"/>
        <end position="70"/>
    </location>
</feature>